<dbReference type="EMBL" id="CM002928">
    <property type="protein sequence ID" value="KGN43187.1"/>
    <property type="molecule type" value="Genomic_DNA"/>
</dbReference>
<reference evidence="1 2" key="4">
    <citation type="journal article" date="2011" name="BMC Genomics">
        <title>RNA-Seq improves annotation of protein-coding genes in the cucumber genome.</title>
        <authorList>
            <person name="Li Z."/>
            <person name="Zhang Z."/>
            <person name="Yan P."/>
            <person name="Huang S."/>
            <person name="Fei Z."/>
            <person name="Lin K."/>
        </authorList>
    </citation>
    <scope>NUCLEOTIDE SEQUENCE [LARGE SCALE GENOMIC DNA]</scope>
    <source>
        <strain evidence="2">cv. 9930</strain>
    </source>
</reference>
<accession>A0A0A0K4H6</accession>
<keyword evidence="2" id="KW-1185">Reference proteome</keyword>
<name>A0A0A0K4H6_CUCSA</name>
<gene>
    <name evidence="1" type="ORF">Csa_7G007850</name>
</gene>
<dbReference type="AlphaFoldDB" id="A0A0A0K4H6"/>
<dbReference type="Proteomes" id="UP000029981">
    <property type="component" value="Chromosome 7"/>
</dbReference>
<dbReference type="Gramene" id="KGN43187">
    <property type="protein sequence ID" value="KGN43187"/>
    <property type="gene ID" value="Csa_7G007850"/>
</dbReference>
<organism evidence="1 2">
    <name type="scientific">Cucumis sativus</name>
    <name type="common">Cucumber</name>
    <dbReference type="NCBI Taxonomy" id="3659"/>
    <lineage>
        <taxon>Eukaryota</taxon>
        <taxon>Viridiplantae</taxon>
        <taxon>Streptophyta</taxon>
        <taxon>Embryophyta</taxon>
        <taxon>Tracheophyta</taxon>
        <taxon>Spermatophyta</taxon>
        <taxon>Magnoliopsida</taxon>
        <taxon>eudicotyledons</taxon>
        <taxon>Gunneridae</taxon>
        <taxon>Pentapetalae</taxon>
        <taxon>rosids</taxon>
        <taxon>fabids</taxon>
        <taxon>Cucurbitales</taxon>
        <taxon>Cucurbitaceae</taxon>
        <taxon>Benincaseae</taxon>
        <taxon>Cucumis</taxon>
    </lineage>
</organism>
<protein>
    <submittedName>
        <fullName evidence="1">Uncharacterized protein</fullName>
    </submittedName>
</protein>
<evidence type="ECO:0000313" key="2">
    <source>
        <dbReference type="Proteomes" id="UP000029981"/>
    </source>
</evidence>
<reference evidence="1 2" key="1">
    <citation type="journal article" date="2009" name="Nat. Genet.">
        <title>The genome of the cucumber, Cucumis sativus L.</title>
        <authorList>
            <person name="Huang S."/>
            <person name="Li R."/>
            <person name="Zhang Z."/>
            <person name="Li L."/>
            <person name="Gu X."/>
            <person name="Fan W."/>
            <person name="Lucas W.J."/>
            <person name="Wang X."/>
            <person name="Xie B."/>
            <person name="Ni P."/>
            <person name="Ren Y."/>
            <person name="Zhu H."/>
            <person name="Li J."/>
            <person name="Lin K."/>
            <person name="Jin W."/>
            <person name="Fei Z."/>
            <person name="Li G."/>
            <person name="Staub J."/>
            <person name="Kilian A."/>
            <person name="van der Vossen E.A."/>
            <person name="Wu Y."/>
            <person name="Guo J."/>
            <person name="He J."/>
            <person name="Jia Z."/>
            <person name="Ren Y."/>
            <person name="Tian G."/>
            <person name="Lu Y."/>
            <person name="Ruan J."/>
            <person name="Qian W."/>
            <person name="Wang M."/>
            <person name="Huang Q."/>
            <person name="Li B."/>
            <person name="Xuan Z."/>
            <person name="Cao J."/>
            <person name="Asan"/>
            <person name="Wu Z."/>
            <person name="Zhang J."/>
            <person name="Cai Q."/>
            <person name="Bai Y."/>
            <person name="Zhao B."/>
            <person name="Han Y."/>
            <person name="Li Y."/>
            <person name="Li X."/>
            <person name="Wang S."/>
            <person name="Shi Q."/>
            <person name="Liu S."/>
            <person name="Cho W.K."/>
            <person name="Kim J.Y."/>
            <person name="Xu Y."/>
            <person name="Heller-Uszynska K."/>
            <person name="Miao H."/>
            <person name="Cheng Z."/>
            <person name="Zhang S."/>
            <person name="Wu J."/>
            <person name="Yang Y."/>
            <person name="Kang H."/>
            <person name="Li M."/>
            <person name="Liang H."/>
            <person name="Ren X."/>
            <person name="Shi Z."/>
            <person name="Wen M."/>
            <person name="Jian M."/>
            <person name="Yang H."/>
            <person name="Zhang G."/>
            <person name="Yang Z."/>
            <person name="Chen R."/>
            <person name="Liu S."/>
            <person name="Li J."/>
            <person name="Ma L."/>
            <person name="Liu H."/>
            <person name="Zhou Y."/>
            <person name="Zhao J."/>
            <person name="Fang X."/>
            <person name="Li G."/>
            <person name="Fang L."/>
            <person name="Li Y."/>
            <person name="Liu D."/>
            <person name="Zheng H."/>
            <person name="Zhang Y."/>
            <person name="Qin N."/>
            <person name="Li Z."/>
            <person name="Yang G."/>
            <person name="Yang S."/>
            <person name="Bolund L."/>
            <person name="Kristiansen K."/>
            <person name="Zheng H."/>
            <person name="Li S."/>
            <person name="Zhang X."/>
            <person name="Yang H."/>
            <person name="Wang J."/>
            <person name="Sun R."/>
            <person name="Zhang B."/>
            <person name="Jiang S."/>
            <person name="Wang J."/>
            <person name="Du Y."/>
            <person name="Li S."/>
        </authorList>
    </citation>
    <scope>NUCLEOTIDE SEQUENCE [LARGE SCALE GENOMIC DNA]</scope>
    <source>
        <strain evidence="2">cv. 9930</strain>
    </source>
</reference>
<evidence type="ECO:0000313" key="1">
    <source>
        <dbReference type="EMBL" id="KGN43187.1"/>
    </source>
</evidence>
<sequence>MEEKEYRRGRSEKRIGFRRRRRRRRRKKFEKGEGEKWRMMRRKRGSWNGGKENLQQQMQWRRRNADLKRIWKRFGEDLIESEIEERTERERMVVSSKPTSFLPSFLPSSSF</sequence>
<proteinExistence type="predicted"/>
<reference evidence="1 2" key="2">
    <citation type="journal article" date="2009" name="PLoS ONE">
        <title>An integrated genetic and cytogenetic map of the cucumber genome.</title>
        <authorList>
            <person name="Ren Y."/>
            <person name="Zhang Z."/>
            <person name="Liu J."/>
            <person name="Staub J.E."/>
            <person name="Han Y."/>
            <person name="Cheng Z."/>
            <person name="Li X."/>
            <person name="Lu J."/>
            <person name="Miao H."/>
            <person name="Kang H."/>
            <person name="Xie B."/>
            <person name="Gu X."/>
            <person name="Wang X."/>
            <person name="Du Y."/>
            <person name="Jin W."/>
            <person name="Huang S."/>
        </authorList>
    </citation>
    <scope>NUCLEOTIDE SEQUENCE [LARGE SCALE GENOMIC DNA]</scope>
    <source>
        <strain evidence="2">cv. 9930</strain>
    </source>
</reference>
<reference evidence="1 2" key="3">
    <citation type="journal article" date="2010" name="BMC Genomics">
        <title>Transcriptome sequencing and comparative analysis of cucumber flowers with different sex types.</title>
        <authorList>
            <person name="Guo S."/>
            <person name="Zheng Y."/>
            <person name="Joung J.G."/>
            <person name="Liu S."/>
            <person name="Zhang Z."/>
            <person name="Crasta O.R."/>
            <person name="Sobral B.W."/>
            <person name="Xu Y."/>
            <person name="Huang S."/>
            <person name="Fei Z."/>
        </authorList>
    </citation>
    <scope>NUCLEOTIDE SEQUENCE [LARGE SCALE GENOMIC DNA]</scope>
    <source>
        <strain evidence="2">cv. 9930</strain>
    </source>
</reference>